<feature type="region of interest" description="Disordered" evidence="1">
    <location>
        <begin position="73"/>
        <end position="121"/>
    </location>
</feature>
<dbReference type="EMBL" id="JARBHB010000004">
    <property type="protein sequence ID" value="KAJ8885406.1"/>
    <property type="molecule type" value="Genomic_DNA"/>
</dbReference>
<feature type="compositionally biased region" description="Low complexity" evidence="1">
    <location>
        <begin position="73"/>
        <end position="96"/>
    </location>
</feature>
<organism evidence="2 3">
    <name type="scientific">Dryococelus australis</name>
    <dbReference type="NCBI Taxonomy" id="614101"/>
    <lineage>
        <taxon>Eukaryota</taxon>
        <taxon>Metazoa</taxon>
        <taxon>Ecdysozoa</taxon>
        <taxon>Arthropoda</taxon>
        <taxon>Hexapoda</taxon>
        <taxon>Insecta</taxon>
        <taxon>Pterygota</taxon>
        <taxon>Neoptera</taxon>
        <taxon>Polyneoptera</taxon>
        <taxon>Phasmatodea</taxon>
        <taxon>Verophasmatodea</taxon>
        <taxon>Anareolatae</taxon>
        <taxon>Phasmatidae</taxon>
        <taxon>Eurycanthinae</taxon>
        <taxon>Dryococelus</taxon>
    </lineage>
</organism>
<name>A0ABQ9HM11_9NEOP</name>
<dbReference type="Proteomes" id="UP001159363">
    <property type="component" value="Chromosome X"/>
</dbReference>
<proteinExistence type="predicted"/>
<evidence type="ECO:0000256" key="1">
    <source>
        <dbReference type="SAM" id="MobiDB-lite"/>
    </source>
</evidence>
<accession>A0ABQ9HM11</accession>
<evidence type="ECO:0000313" key="2">
    <source>
        <dbReference type="EMBL" id="KAJ8885406.1"/>
    </source>
</evidence>
<comment type="caution">
    <text evidence="2">The sequence shown here is derived from an EMBL/GenBank/DDBJ whole genome shotgun (WGS) entry which is preliminary data.</text>
</comment>
<evidence type="ECO:0000313" key="3">
    <source>
        <dbReference type="Proteomes" id="UP001159363"/>
    </source>
</evidence>
<protein>
    <submittedName>
        <fullName evidence="2">Uncharacterized protein</fullName>
    </submittedName>
</protein>
<keyword evidence="3" id="KW-1185">Reference proteome</keyword>
<reference evidence="2 3" key="1">
    <citation type="submission" date="2023-02" db="EMBL/GenBank/DDBJ databases">
        <title>LHISI_Scaffold_Assembly.</title>
        <authorList>
            <person name="Stuart O.P."/>
            <person name="Cleave R."/>
            <person name="Magrath M.J.L."/>
            <person name="Mikheyev A.S."/>
        </authorList>
    </citation>
    <scope>NUCLEOTIDE SEQUENCE [LARGE SCALE GENOMIC DNA]</scope>
    <source>
        <strain evidence="2">Daus_M_001</strain>
        <tissue evidence="2">Leg muscle</tissue>
    </source>
</reference>
<sequence length="401" mass="43963">MQGCTAPSRQCGIGGQGCDVTASLPRRSQYSPDLEPTKYLILHSVDTTVFVRHLQVKWLRILRTPAASASKMASPASNMAQCRSPISSRRLISPDSNPTNKEYSITYNTQSDPRSAPQWPMSDRGVAVAERLACSPSTKANLGRVTSGFSQVGIVPDDAAGRRAFSGISCFPRPCIPAPLYSQFISPSTALKNSNEMVHAERIRKEPLYDTYKFVQMCAGGYIETALCTTHTRAWQLISDCRVVEGIRGRKGVGVRQGQANEESGYGTKCRVRFTPTARAARAGEVAQECGLKWEWSAGTPPPLPLSPPHQEYPSSTESKMAASLLMTMTLTNDDDEPIRIIFLVTEQKKEGGGGLVRKACEGHISTIRYNKRDAIVRESCFALSLPPLFPYTNIEPRTLD</sequence>
<feature type="compositionally biased region" description="Polar residues" evidence="1">
    <location>
        <begin position="97"/>
        <end position="113"/>
    </location>
</feature>
<gene>
    <name evidence="2" type="ORF">PR048_011603</name>
</gene>